<dbReference type="PANTHER" id="PTHR47706">
    <property type="entry name" value="NMRA-LIKE FAMILY PROTEIN"/>
    <property type="match status" value="1"/>
</dbReference>
<evidence type="ECO:0000313" key="4">
    <source>
        <dbReference type="EMBL" id="KAL2785169.1"/>
    </source>
</evidence>
<comment type="caution">
    <text evidence="4">The sequence shown here is derived from an EMBL/GenBank/DDBJ whole genome shotgun (WGS) entry which is preliminary data.</text>
</comment>
<reference evidence="4 5" key="1">
    <citation type="submission" date="2024-07" db="EMBL/GenBank/DDBJ databases">
        <title>Section-level genome sequencing and comparative genomics of Aspergillus sections Usti and Cavernicolus.</title>
        <authorList>
            <consortium name="Lawrence Berkeley National Laboratory"/>
            <person name="Nybo J.L."/>
            <person name="Vesth T.C."/>
            <person name="Theobald S."/>
            <person name="Frisvad J.C."/>
            <person name="Larsen T.O."/>
            <person name="Kjaerboelling I."/>
            <person name="Rothschild-Mancinelli K."/>
            <person name="Lyhne E.K."/>
            <person name="Kogle M.E."/>
            <person name="Barry K."/>
            <person name="Clum A."/>
            <person name="Na H."/>
            <person name="Ledsgaard L."/>
            <person name="Lin J."/>
            <person name="Lipzen A."/>
            <person name="Kuo A."/>
            <person name="Riley R."/>
            <person name="Mondo S."/>
            <person name="Labutti K."/>
            <person name="Haridas S."/>
            <person name="Pangalinan J."/>
            <person name="Salamov A.A."/>
            <person name="Simmons B.A."/>
            <person name="Magnuson J.K."/>
            <person name="Chen J."/>
            <person name="Drula E."/>
            <person name="Henrissat B."/>
            <person name="Wiebenga A."/>
            <person name="Lubbers R.J."/>
            <person name="Gomes A.C."/>
            <person name="Makela M.R."/>
            <person name="Stajich J."/>
            <person name="Grigoriev I.V."/>
            <person name="Mortensen U.H."/>
            <person name="De Vries R.P."/>
            <person name="Baker S.E."/>
            <person name="Andersen M.R."/>
        </authorList>
    </citation>
    <scope>NUCLEOTIDE SEQUENCE [LARGE SCALE GENOMIC DNA]</scope>
    <source>
        <strain evidence="4 5">CBS 209.92</strain>
    </source>
</reference>
<protein>
    <submittedName>
        <fullName evidence="4">NmrA-like family protein</fullName>
    </submittedName>
</protein>
<dbReference type="PANTHER" id="PTHR47706:SF1">
    <property type="entry name" value="CIPA-LIKE, PUTATIVE (AFU_ORTHOLOGUE AFUA_1G12460)-RELATED"/>
    <property type="match status" value="1"/>
</dbReference>
<keyword evidence="5" id="KW-1185">Reference proteome</keyword>
<organism evidence="4 5">
    <name type="scientific">Aspergillus keveii</name>
    <dbReference type="NCBI Taxonomy" id="714993"/>
    <lineage>
        <taxon>Eukaryota</taxon>
        <taxon>Fungi</taxon>
        <taxon>Dikarya</taxon>
        <taxon>Ascomycota</taxon>
        <taxon>Pezizomycotina</taxon>
        <taxon>Eurotiomycetes</taxon>
        <taxon>Eurotiomycetidae</taxon>
        <taxon>Eurotiales</taxon>
        <taxon>Aspergillaceae</taxon>
        <taxon>Aspergillus</taxon>
        <taxon>Aspergillus subgen. Nidulantes</taxon>
    </lineage>
</organism>
<dbReference type="EMBL" id="JBFTWV010000153">
    <property type="protein sequence ID" value="KAL2785169.1"/>
    <property type="molecule type" value="Genomic_DNA"/>
</dbReference>
<dbReference type="InterPro" id="IPR036291">
    <property type="entry name" value="NAD(P)-bd_dom_sf"/>
</dbReference>
<keyword evidence="2" id="KW-0560">Oxidoreductase</keyword>
<dbReference type="Gene3D" id="3.90.25.10">
    <property type="entry name" value="UDP-galactose 4-epimerase, domain 1"/>
    <property type="match status" value="1"/>
</dbReference>
<dbReference type="Proteomes" id="UP001610563">
    <property type="component" value="Unassembled WGS sequence"/>
</dbReference>
<dbReference type="Gene3D" id="3.40.50.720">
    <property type="entry name" value="NAD(P)-binding Rossmann-like Domain"/>
    <property type="match status" value="1"/>
</dbReference>
<evidence type="ECO:0000256" key="2">
    <source>
        <dbReference type="ARBA" id="ARBA00023002"/>
    </source>
</evidence>
<dbReference type="InterPro" id="IPR051609">
    <property type="entry name" value="NmrA/Isoflavone_reductase-like"/>
</dbReference>
<dbReference type="Pfam" id="PF05368">
    <property type="entry name" value="NmrA"/>
    <property type="match status" value="1"/>
</dbReference>
<evidence type="ECO:0000313" key="5">
    <source>
        <dbReference type="Proteomes" id="UP001610563"/>
    </source>
</evidence>
<dbReference type="InterPro" id="IPR008030">
    <property type="entry name" value="NmrA-like"/>
</dbReference>
<evidence type="ECO:0000256" key="1">
    <source>
        <dbReference type="ARBA" id="ARBA00022857"/>
    </source>
</evidence>
<dbReference type="CDD" id="cd05259">
    <property type="entry name" value="PCBER_SDR_a"/>
    <property type="match status" value="1"/>
</dbReference>
<sequence length="299" mass="32242">MTQFQKIAILGRGYLGSAVLEELTKAHFEVTVLTRGQSTASTPSDNIAVKEVDYSSASSLEAALKGHDVVVSTVNPAGIAMQKVAIDASIAAGVKRFIPADFGLITTDPEAQKLPVHAHVVEIQRYLAEKAEAGELEYTIFAVGLFLELFIKRPLAIDLESRTATLYDGGVHPVSASSVSTIGKAIVAALRKPDETKNRALRVHDIVLTQRKALELLKKYSPGETWTETSVDGSVELETLLQRLRNEGPSPPVISGVFKAAFFSGKYNAAYDNTDNDLLGLGFKTEEDVEALAAELSKR</sequence>
<dbReference type="InterPro" id="IPR045312">
    <property type="entry name" value="PCBER-like"/>
</dbReference>
<keyword evidence="1" id="KW-0521">NADP</keyword>
<feature type="domain" description="NmrA-like" evidence="3">
    <location>
        <begin position="5"/>
        <end position="235"/>
    </location>
</feature>
<gene>
    <name evidence="4" type="ORF">BJX66DRAFT_67592</name>
</gene>
<accession>A0ABR4FPH0</accession>
<proteinExistence type="predicted"/>
<dbReference type="SUPFAM" id="SSF51735">
    <property type="entry name" value="NAD(P)-binding Rossmann-fold domains"/>
    <property type="match status" value="1"/>
</dbReference>
<evidence type="ECO:0000259" key="3">
    <source>
        <dbReference type="Pfam" id="PF05368"/>
    </source>
</evidence>
<name>A0ABR4FPH0_9EURO</name>